<proteinExistence type="predicted"/>
<sequence>MTEIETSRELSRADVAAYLREFADQLDAKGTHEADGTTRSDRERTNPAETRPDDRTTATNATSDTGRDRSVEPSENAERTDTDSGADVGHRTKYDKVTFYVGDDSATINPPETMTLDVAVDSDSAMLTSASRRSVDFHLEWDADAVDDGDELHIE</sequence>
<dbReference type="Proteomes" id="UP000199126">
    <property type="component" value="Unassembled WGS sequence"/>
</dbReference>
<dbReference type="RefSeq" id="WP_089822518.1">
    <property type="nucleotide sequence ID" value="NZ_FODV01000003.1"/>
</dbReference>
<gene>
    <name evidence="3" type="ORF">SAMN04487948_103271</name>
</gene>
<evidence type="ECO:0000259" key="2">
    <source>
        <dbReference type="Pfam" id="PF20068"/>
    </source>
</evidence>
<name>A0A1H8QS77_9EURY</name>
<feature type="domain" description="Amphi-Trp" evidence="2">
    <location>
        <begin position="94"/>
        <end position="155"/>
    </location>
</feature>
<feature type="region of interest" description="Disordered" evidence="1">
    <location>
        <begin position="23"/>
        <end position="94"/>
    </location>
</feature>
<feature type="compositionally biased region" description="Basic and acidic residues" evidence="1">
    <location>
        <begin position="23"/>
        <end position="56"/>
    </location>
</feature>
<dbReference type="AlphaFoldDB" id="A0A1H8QS77"/>
<evidence type="ECO:0000256" key="1">
    <source>
        <dbReference type="SAM" id="MobiDB-lite"/>
    </source>
</evidence>
<dbReference type="InterPro" id="IPR027598">
    <property type="entry name" value="Amphi-Trp_dom"/>
</dbReference>
<dbReference type="EMBL" id="FODV01000003">
    <property type="protein sequence ID" value="SEO56838.1"/>
    <property type="molecule type" value="Genomic_DNA"/>
</dbReference>
<organism evidence="3 4">
    <name type="scientific">Halogranum amylolyticum</name>
    <dbReference type="NCBI Taxonomy" id="660520"/>
    <lineage>
        <taxon>Archaea</taxon>
        <taxon>Methanobacteriati</taxon>
        <taxon>Methanobacteriota</taxon>
        <taxon>Stenosarchaea group</taxon>
        <taxon>Halobacteria</taxon>
        <taxon>Halobacteriales</taxon>
        <taxon>Haloferacaceae</taxon>
    </lineage>
</organism>
<accession>A0A1H8QS77</accession>
<feature type="compositionally biased region" description="Basic and acidic residues" evidence="1">
    <location>
        <begin position="65"/>
        <end position="94"/>
    </location>
</feature>
<protein>
    <recommendedName>
        <fullName evidence="2">Amphi-Trp domain-containing protein</fullName>
    </recommendedName>
</protein>
<evidence type="ECO:0000313" key="4">
    <source>
        <dbReference type="Proteomes" id="UP000199126"/>
    </source>
</evidence>
<evidence type="ECO:0000313" key="3">
    <source>
        <dbReference type="EMBL" id="SEO56838.1"/>
    </source>
</evidence>
<reference evidence="4" key="1">
    <citation type="submission" date="2016-10" db="EMBL/GenBank/DDBJ databases">
        <authorList>
            <person name="Varghese N."/>
            <person name="Submissions S."/>
        </authorList>
    </citation>
    <scope>NUCLEOTIDE SEQUENCE [LARGE SCALE GENOMIC DNA]</scope>
    <source>
        <strain evidence="4">CGMCC 1.10121</strain>
    </source>
</reference>
<keyword evidence="4" id="KW-1185">Reference proteome</keyword>
<dbReference type="Pfam" id="PF20068">
    <property type="entry name" value="Amphi-Trp"/>
    <property type="match status" value="1"/>
</dbReference>
<dbReference type="OrthoDB" id="194858at2157"/>